<dbReference type="Pfam" id="PF09550">
    <property type="entry name" value="Phage_TAC_6"/>
    <property type="match status" value="1"/>
</dbReference>
<dbReference type="EMBL" id="CP061035">
    <property type="protein sequence ID" value="QQV77517.1"/>
    <property type="molecule type" value="Genomic_DNA"/>
</dbReference>
<gene>
    <name evidence="1" type="ORF">H5J25_01495</name>
</gene>
<organism evidence="1 2">
    <name type="scientific">Sphingomonas aliaeris</name>
    <dbReference type="NCBI Taxonomy" id="2759526"/>
    <lineage>
        <taxon>Bacteria</taxon>
        <taxon>Pseudomonadati</taxon>
        <taxon>Pseudomonadota</taxon>
        <taxon>Alphaproteobacteria</taxon>
        <taxon>Sphingomonadales</taxon>
        <taxon>Sphingomonadaceae</taxon>
        <taxon>Sphingomonas</taxon>
    </lineage>
</organism>
<evidence type="ECO:0000313" key="1">
    <source>
        <dbReference type="EMBL" id="QQV77517.1"/>
    </source>
</evidence>
<sequence>MGGDGTFGAAALKLAGFAGAFLGWGAEAFWSATPAELGAVIAALKGEGDAPAPPDADVIAWMREAYPDG</sequence>
<dbReference type="KEGG" id="sari:H5J25_01495"/>
<proteinExistence type="predicted"/>
<name>A0A974S4E5_9SPHN</name>
<dbReference type="RefSeq" id="WP_202094043.1">
    <property type="nucleotide sequence ID" value="NZ_CP061035.1"/>
</dbReference>
<protein>
    <submittedName>
        <fullName evidence="1">Phage tail assembly chaperone</fullName>
    </submittedName>
</protein>
<evidence type="ECO:0000313" key="2">
    <source>
        <dbReference type="Proteomes" id="UP000595894"/>
    </source>
</evidence>
<keyword evidence="2" id="KW-1185">Reference proteome</keyword>
<dbReference type="Proteomes" id="UP000595894">
    <property type="component" value="Chromosome"/>
</dbReference>
<reference evidence="2" key="1">
    <citation type="submission" date="2020-09" db="EMBL/GenBank/DDBJ databases">
        <title>Sphingomonas sp., a new species isolated from pork steak.</title>
        <authorList>
            <person name="Heidler von Heilborn D."/>
        </authorList>
    </citation>
    <scope>NUCLEOTIDE SEQUENCE [LARGE SCALE GENOMIC DNA]</scope>
</reference>
<dbReference type="InterPro" id="IPR019056">
    <property type="entry name" value="Phage_TAC_6"/>
</dbReference>
<dbReference type="AlphaFoldDB" id="A0A974S4E5"/>
<accession>A0A974S4E5</accession>